<dbReference type="Proteomes" id="UP000679213">
    <property type="component" value="Chromosome I"/>
</dbReference>
<dbReference type="InterPro" id="IPR002823">
    <property type="entry name" value="DUF112_TM"/>
</dbReference>
<feature type="transmembrane region" description="Helical" evidence="1">
    <location>
        <begin position="150"/>
        <end position="168"/>
    </location>
</feature>
<organism evidence="3 4">
    <name type="scientific">Methanocaldococcus lauensis</name>
    <dbReference type="NCBI Taxonomy" id="2546128"/>
    <lineage>
        <taxon>Archaea</taxon>
        <taxon>Methanobacteriati</taxon>
        <taxon>Methanobacteriota</taxon>
        <taxon>Methanomada group</taxon>
        <taxon>Methanococci</taxon>
        <taxon>Methanococcales</taxon>
        <taxon>Methanocaldococcaceae</taxon>
        <taxon>Methanocaldococcus</taxon>
    </lineage>
</organism>
<keyword evidence="4" id="KW-1185">Reference proteome</keyword>
<evidence type="ECO:0000313" key="4">
    <source>
        <dbReference type="Proteomes" id="UP000679213"/>
    </source>
</evidence>
<accession>A0A8D6T171</accession>
<feature type="transmembrane region" description="Helical" evidence="1">
    <location>
        <begin position="301"/>
        <end position="320"/>
    </location>
</feature>
<evidence type="ECO:0000313" key="3">
    <source>
        <dbReference type="EMBL" id="CAB3289951.1"/>
    </source>
</evidence>
<dbReference type="KEGG" id="mesg:MLAUSG7_1504"/>
<feature type="transmembrane region" description="Helical" evidence="1">
    <location>
        <begin position="93"/>
        <end position="117"/>
    </location>
</feature>
<feature type="transmembrane region" description="Helical" evidence="1">
    <location>
        <begin position="356"/>
        <end position="375"/>
    </location>
</feature>
<evidence type="ECO:0000259" key="2">
    <source>
        <dbReference type="Pfam" id="PF01970"/>
    </source>
</evidence>
<feature type="transmembrane region" description="Helical" evidence="1">
    <location>
        <begin position="332"/>
        <end position="350"/>
    </location>
</feature>
<evidence type="ECO:0000256" key="1">
    <source>
        <dbReference type="SAM" id="Phobius"/>
    </source>
</evidence>
<name>A0A8D6T171_9EURY</name>
<dbReference type="Pfam" id="PF01970">
    <property type="entry name" value="TctA"/>
    <property type="match status" value="1"/>
</dbReference>
<reference evidence="3 4" key="1">
    <citation type="submission" date="2020-04" db="EMBL/GenBank/DDBJ databases">
        <authorList>
            <consortium name="Genoscope - CEA"/>
            <person name="William W."/>
        </authorList>
    </citation>
    <scope>NUCLEOTIDE SEQUENCE [LARGE SCALE GENOMIC DNA]</scope>
    <source>
        <strain evidence="3 4">SG7</strain>
    </source>
</reference>
<dbReference type="GeneID" id="65884287"/>
<dbReference type="RefSeq" id="WP_214399825.1">
    <property type="nucleotide sequence ID" value="NZ_LR792632.1"/>
</dbReference>
<keyword evidence="1" id="KW-0812">Transmembrane</keyword>
<dbReference type="PANTHER" id="PTHR42204:SF1">
    <property type="entry name" value="INTEGRAL MEMBRANE PROTEIN"/>
    <property type="match status" value="1"/>
</dbReference>
<feature type="transmembrane region" description="Helical" evidence="1">
    <location>
        <begin position="173"/>
        <end position="191"/>
    </location>
</feature>
<sequence length="398" mass="44578">MLNLPYLILGVLCGIITGLFPGIHPNNIAILSSLLIPYFGVNNYIPFLIGLVITHYFMNFIPSAFLGVPDDETAVSVLPMHRLTLSGNGYEGVILAGFGSYLGVIFSIIICLFLILLNFDVLSFYSSIKFFIPIMLIIFVIYQILTAKSIWEILVIFLSGIFGIAVLYCSPAYYITLNAIFTGMFGIPLLINNLRLKKCNIKSQIITFPEFKLKYLKSSFFASTVGFFRIFLPGVSGAQINYILSKILKEEKDLKNFIVSQGSIILANEAFSLLAITFIGIGRSGVARIIQQIKPDVDINLLLFSILISSTMALIILVILSKYVLIFIKKVSLKYLSLFFIVFCSLIIVVGSYNLYLFYHIIIYITAICIGLITFNSKSKPSYMMNVLIFPTVLYFLH</sequence>
<dbReference type="PANTHER" id="PTHR42204">
    <property type="entry name" value="INTEGRAL MEMBRANE PROTEIN"/>
    <property type="match status" value="1"/>
</dbReference>
<feature type="transmembrane region" description="Helical" evidence="1">
    <location>
        <begin position="6"/>
        <end position="23"/>
    </location>
</feature>
<dbReference type="AlphaFoldDB" id="A0A8D6T171"/>
<feature type="transmembrane region" description="Helical" evidence="1">
    <location>
        <begin position="35"/>
        <end position="58"/>
    </location>
</feature>
<keyword evidence="1" id="KW-0472">Membrane</keyword>
<gene>
    <name evidence="3" type="ORF">MLAUSG7_1504</name>
</gene>
<feature type="transmembrane region" description="Helical" evidence="1">
    <location>
        <begin position="124"/>
        <end position="144"/>
    </location>
</feature>
<feature type="transmembrane region" description="Helical" evidence="1">
    <location>
        <begin position="220"/>
        <end position="244"/>
    </location>
</feature>
<proteinExistence type="predicted"/>
<dbReference type="EMBL" id="LR792632">
    <property type="protein sequence ID" value="CAB3289951.1"/>
    <property type="molecule type" value="Genomic_DNA"/>
</dbReference>
<keyword evidence="1" id="KW-1133">Transmembrane helix</keyword>
<feature type="domain" description="DUF112" evidence="2">
    <location>
        <begin position="6"/>
        <end position="382"/>
    </location>
</feature>
<protein>
    <recommendedName>
        <fullName evidence="2">DUF112 domain-containing protein</fullName>
    </recommendedName>
</protein>
<feature type="transmembrane region" description="Helical" evidence="1">
    <location>
        <begin position="256"/>
        <end position="281"/>
    </location>
</feature>